<dbReference type="OrthoDB" id="675009at28216"/>
<dbReference type="RefSeq" id="WP_076410908.1">
    <property type="nucleotide sequence ID" value="NZ_MJMN01000009.1"/>
</dbReference>
<reference evidence="1 2" key="1">
    <citation type="submission" date="2016-09" db="EMBL/GenBank/DDBJ databases">
        <title>Phylogenomics of Achromobacter.</title>
        <authorList>
            <person name="Jeukens J."/>
            <person name="Freschi L."/>
            <person name="Vincent A.T."/>
            <person name="Emond-Rheault J.-G."/>
            <person name="Kukavica-Ibrulj I."/>
            <person name="Charette S.J."/>
            <person name="Levesque R.C."/>
        </authorList>
    </citation>
    <scope>NUCLEOTIDE SEQUENCE [LARGE SCALE GENOMIC DNA]</scope>
    <source>
        <strain evidence="1 2">AUS488</strain>
    </source>
</reference>
<protein>
    <submittedName>
        <fullName evidence="1">Uncharacterized protein</fullName>
    </submittedName>
</protein>
<evidence type="ECO:0000313" key="2">
    <source>
        <dbReference type="Proteomes" id="UP000187251"/>
    </source>
</evidence>
<sequence length="79" mass="8596">MSEILNLKHMLPDAALAHYVSQGEIEASRDPCSAIATAAHILVSERHGKFDLVHLVAHLIAQNAALAEQLRATTDNKEQ</sequence>
<gene>
    <name evidence="1" type="ORF">BIZ92_23400</name>
</gene>
<name>A0A1R1JVT5_ALCXX</name>
<organism evidence="1 2">
    <name type="scientific">Alcaligenes xylosoxydans xylosoxydans</name>
    <name type="common">Achromobacter xylosoxidans</name>
    <dbReference type="NCBI Taxonomy" id="85698"/>
    <lineage>
        <taxon>Bacteria</taxon>
        <taxon>Pseudomonadati</taxon>
        <taxon>Pseudomonadota</taxon>
        <taxon>Betaproteobacteria</taxon>
        <taxon>Burkholderiales</taxon>
        <taxon>Alcaligenaceae</taxon>
        <taxon>Achromobacter</taxon>
    </lineage>
</organism>
<accession>A0A1R1JVT5</accession>
<dbReference type="Proteomes" id="UP000187251">
    <property type="component" value="Unassembled WGS sequence"/>
</dbReference>
<evidence type="ECO:0000313" key="1">
    <source>
        <dbReference type="EMBL" id="OMG89761.1"/>
    </source>
</evidence>
<dbReference type="EMBL" id="MJMN01000009">
    <property type="protein sequence ID" value="OMG89761.1"/>
    <property type="molecule type" value="Genomic_DNA"/>
</dbReference>
<proteinExistence type="predicted"/>
<comment type="caution">
    <text evidence="1">The sequence shown here is derived from an EMBL/GenBank/DDBJ whole genome shotgun (WGS) entry which is preliminary data.</text>
</comment>
<dbReference type="AlphaFoldDB" id="A0A1R1JVT5"/>